<evidence type="ECO:0000256" key="4">
    <source>
        <dbReference type="ARBA" id="ARBA00022719"/>
    </source>
</evidence>
<dbReference type="CDD" id="cd12921">
    <property type="entry name" value="VKOR_4"/>
    <property type="match status" value="1"/>
</dbReference>
<dbReference type="PROSITE" id="PS50990">
    <property type="entry name" value="PEPTIDASE_C39"/>
    <property type="match status" value="1"/>
</dbReference>
<evidence type="ECO:0000256" key="6">
    <source>
        <dbReference type="ARBA" id="ARBA00023002"/>
    </source>
</evidence>
<evidence type="ECO:0000256" key="8">
    <source>
        <dbReference type="ARBA" id="ARBA00023157"/>
    </source>
</evidence>
<dbReference type="SUPFAM" id="SSF52833">
    <property type="entry name" value="Thioredoxin-like"/>
    <property type="match status" value="1"/>
</dbReference>
<dbReference type="GO" id="GO:0005524">
    <property type="term" value="F:ATP binding"/>
    <property type="evidence" value="ECO:0007669"/>
    <property type="project" value="InterPro"/>
</dbReference>
<proteinExistence type="inferred from homology"/>
<dbReference type="GO" id="GO:0016020">
    <property type="term" value="C:membrane"/>
    <property type="evidence" value="ECO:0007669"/>
    <property type="project" value="UniProtKB-SubCell"/>
</dbReference>
<evidence type="ECO:0000256" key="7">
    <source>
        <dbReference type="ARBA" id="ARBA00023136"/>
    </source>
</evidence>
<protein>
    <submittedName>
        <fullName evidence="12">Peptidase C39-like protein</fullName>
    </submittedName>
</protein>
<feature type="transmembrane region" description="Helical" evidence="10">
    <location>
        <begin position="224"/>
        <end position="245"/>
    </location>
</feature>
<comment type="caution">
    <text evidence="12">The sequence shown here is derived from an EMBL/GenBank/DDBJ whole genome shotgun (WGS) entry which is preliminary data.</text>
</comment>
<evidence type="ECO:0000256" key="1">
    <source>
        <dbReference type="ARBA" id="ARBA00004141"/>
    </source>
</evidence>
<dbReference type="Gene3D" id="1.20.1440.130">
    <property type="entry name" value="VKOR domain"/>
    <property type="match status" value="1"/>
</dbReference>
<dbReference type="InterPro" id="IPR012932">
    <property type="entry name" value="VKOR"/>
</dbReference>
<evidence type="ECO:0000256" key="5">
    <source>
        <dbReference type="ARBA" id="ARBA00022989"/>
    </source>
</evidence>
<reference evidence="12 13" key="1">
    <citation type="submission" date="2018-05" db="EMBL/GenBank/DDBJ databases">
        <title>Genomic Encyclopedia of Archaeal and Bacterial Type Strains, Phase II (KMG-II): from individual species to whole genera.</title>
        <authorList>
            <person name="Goeker M."/>
        </authorList>
    </citation>
    <scope>NUCLEOTIDE SEQUENCE [LARGE SCALE GENOMIC DNA]</scope>
    <source>
        <strain evidence="12 13">DSM 19975</strain>
    </source>
</reference>
<name>A0A316HB88_9SPHI</name>
<dbReference type="Pfam" id="PF03412">
    <property type="entry name" value="Peptidase_C39"/>
    <property type="match status" value="1"/>
</dbReference>
<evidence type="ECO:0000256" key="10">
    <source>
        <dbReference type="SAM" id="Phobius"/>
    </source>
</evidence>
<feature type="transmembrane region" description="Helical" evidence="10">
    <location>
        <begin position="136"/>
        <end position="153"/>
    </location>
</feature>
<dbReference type="InterPro" id="IPR038354">
    <property type="entry name" value="VKOR_sf"/>
</dbReference>
<evidence type="ECO:0000256" key="2">
    <source>
        <dbReference type="ARBA" id="ARBA00006214"/>
    </source>
</evidence>
<feature type="transmembrane region" description="Helical" evidence="10">
    <location>
        <begin position="312"/>
        <end position="333"/>
    </location>
</feature>
<keyword evidence="5 10" id="KW-1133">Transmembrane helix</keyword>
<keyword evidence="7 10" id="KW-0472">Membrane</keyword>
<keyword evidence="8" id="KW-1015">Disulfide bond</keyword>
<keyword evidence="3 10" id="KW-0812">Transmembrane</keyword>
<evidence type="ECO:0000313" key="13">
    <source>
        <dbReference type="Proteomes" id="UP000245678"/>
    </source>
</evidence>
<evidence type="ECO:0000256" key="9">
    <source>
        <dbReference type="ARBA" id="ARBA00023284"/>
    </source>
</evidence>
<accession>A0A316HB88</accession>
<keyword evidence="4" id="KW-0874">Quinone</keyword>
<feature type="transmembrane region" description="Helical" evidence="10">
    <location>
        <begin position="251"/>
        <end position="271"/>
    </location>
</feature>
<evidence type="ECO:0000256" key="3">
    <source>
        <dbReference type="ARBA" id="ARBA00022692"/>
    </source>
</evidence>
<dbReference type="Proteomes" id="UP000245678">
    <property type="component" value="Unassembled WGS sequence"/>
</dbReference>
<gene>
    <name evidence="12" type="ORF">LX99_02546</name>
</gene>
<evidence type="ECO:0000313" key="12">
    <source>
        <dbReference type="EMBL" id="PWK77667.1"/>
    </source>
</evidence>
<keyword evidence="9" id="KW-0676">Redox-active center</keyword>
<dbReference type="Pfam" id="PF07884">
    <property type="entry name" value="VKOR"/>
    <property type="match status" value="1"/>
</dbReference>
<dbReference type="InterPro" id="IPR036249">
    <property type="entry name" value="Thioredoxin-like_sf"/>
</dbReference>
<comment type="subcellular location">
    <subcellularLocation>
        <location evidence="1">Membrane</location>
        <topology evidence="1">Multi-pass membrane protein</topology>
    </subcellularLocation>
</comment>
<organism evidence="12 13">
    <name type="scientific">Mucilaginibacter oryzae</name>
    <dbReference type="NCBI Taxonomy" id="468058"/>
    <lineage>
        <taxon>Bacteria</taxon>
        <taxon>Pseudomonadati</taxon>
        <taxon>Bacteroidota</taxon>
        <taxon>Sphingobacteriia</taxon>
        <taxon>Sphingobacteriales</taxon>
        <taxon>Sphingobacteriaceae</taxon>
        <taxon>Mucilaginibacter</taxon>
    </lineage>
</organism>
<dbReference type="InterPro" id="IPR005074">
    <property type="entry name" value="Peptidase_C39"/>
</dbReference>
<evidence type="ECO:0000259" key="11">
    <source>
        <dbReference type="PROSITE" id="PS50990"/>
    </source>
</evidence>
<dbReference type="GO" id="GO:0006508">
    <property type="term" value="P:proteolysis"/>
    <property type="evidence" value="ECO:0007669"/>
    <property type="project" value="InterPro"/>
</dbReference>
<feature type="transmembrane region" description="Helical" evidence="10">
    <location>
        <begin position="278"/>
        <end position="300"/>
    </location>
</feature>
<feature type="transmembrane region" description="Helical" evidence="10">
    <location>
        <begin position="165"/>
        <end position="186"/>
    </location>
</feature>
<comment type="similarity">
    <text evidence="2">Belongs to the VKOR family.</text>
</comment>
<dbReference type="GO" id="GO:0016491">
    <property type="term" value="F:oxidoreductase activity"/>
    <property type="evidence" value="ECO:0007669"/>
    <property type="project" value="UniProtKB-KW"/>
</dbReference>
<keyword evidence="13" id="KW-1185">Reference proteome</keyword>
<dbReference type="GO" id="GO:0048038">
    <property type="term" value="F:quinone binding"/>
    <property type="evidence" value="ECO:0007669"/>
    <property type="project" value="UniProtKB-KW"/>
</dbReference>
<dbReference type="RefSeq" id="WP_109608206.1">
    <property type="nucleotide sequence ID" value="NZ_QGHA01000004.1"/>
</dbReference>
<feature type="domain" description="Peptidase C39" evidence="11">
    <location>
        <begin position="3"/>
        <end position="120"/>
    </location>
</feature>
<dbReference type="AlphaFoldDB" id="A0A316HB88"/>
<keyword evidence="6" id="KW-0560">Oxidoreductase</keyword>
<dbReference type="GO" id="GO:0008233">
    <property type="term" value="F:peptidase activity"/>
    <property type="evidence" value="ECO:0007669"/>
    <property type="project" value="InterPro"/>
</dbReference>
<dbReference type="EMBL" id="QGHA01000004">
    <property type="protein sequence ID" value="PWK77667.1"/>
    <property type="molecule type" value="Genomic_DNA"/>
</dbReference>
<sequence length="522" mass="58540">MKRNNIAVVISKFAKGLNINIDHNKVYDELLTHPDFPGLPSVSDILLNFEIPNGVYQVTLDDLKDIPCPFIAYTSSEQVDLLIVHEVTDQNIIVSNEKLNRHKMTLNEFGDKFTGVVLTPDLEDISTVRRANPVGIIKPALITLLILAAIFAIGTNPTFINNFKWQTGLLISIKIAGLFVSILLLIQSIDSNNSLVQKICKAGNSTGGCNDILSSKAAKVFDGLTWSEVGFVYFSSTFLFLVFGGASFNTLQILAILNIVSLPYTVYSIYFQARNRQWCILCCTVQTLLWLEFASMISLFRFSALNAGLADLGILLISIMLPVVAWTLLKPVLIKAQQIHSFKIQLQKLKFNNELFEKTLTAQPQYVEPEKDWSIVLGNTESSNVITMISNPYCTPCAKTHKALHNLLNLRPDLQARIVFATSGHEQDPRTLVSRHILNLNGLADKSIAKEALSAWYGQKQRSYKNWAETYPVNSNIPHNDQLDRQIAWCNMVDITSTPTLLLNGYLLPPWYQVTDLKYMLQ</sequence>
<dbReference type="Gene3D" id="3.90.70.10">
    <property type="entry name" value="Cysteine proteinases"/>
    <property type="match status" value="1"/>
</dbReference>
<dbReference type="Gene3D" id="3.40.30.10">
    <property type="entry name" value="Glutaredoxin"/>
    <property type="match status" value="1"/>
</dbReference>